<dbReference type="Proteomes" id="UP000019423">
    <property type="component" value="Plasmid pHsw1"/>
</dbReference>
<dbReference type="AlphaFoldDB" id="W8EYX1"/>
<name>W8EYX1_9BACT</name>
<dbReference type="PATRIC" id="fig|1227739.3.peg.230"/>
<organism evidence="1 2">
    <name type="scientific">Hymenobacter swuensis DY53</name>
    <dbReference type="NCBI Taxonomy" id="1227739"/>
    <lineage>
        <taxon>Bacteria</taxon>
        <taxon>Pseudomonadati</taxon>
        <taxon>Bacteroidota</taxon>
        <taxon>Cytophagia</taxon>
        <taxon>Cytophagales</taxon>
        <taxon>Hymenobacteraceae</taxon>
        <taxon>Hymenobacter</taxon>
    </lineage>
</organism>
<dbReference type="HOGENOM" id="CLU_3062352_0_0_10"/>
<keyword evidence="1" id="KW-0614">Plasmid</keyword>
<accession>W8EYX1</accession>
<proteinExistence type="predicted"/>
<protein>
    <submittedName>
        <fullName evidence="1">Uncharacterized protein</fullName>
    </submittedName>
</protein>
<evidence type="ECO:0000313" key="1">
    <source>
        <dbReference type="EMBL" id="AHJ95536.1"/>
    </source>
</evidence>
<keyword evidence="2" id="KW-1185">Reference proteome</keyword>
<gene>
    <name evidence="1" type="ORF">Hsw_PA0203</name>
</gene>
<dbReference type="EMBL" id="CP007144">
    <property type="protein sequence ID" value="AHJ95536.1"/>
    <property type="molecule type" value="Genomic_DNA"/>
</dbReference>
<dbReference type="RefSeq" id="WP_197031861.1">
    <property type="nucleotide sequence ID" value="NZ_CP007144.1"/>
</dbReference>
<dbReference type="KEGG" id="hsw:Hsw_PA0203"/>
<reference evidence="1 2" key="1">
    <citation type="submission" date="2014-01" db="EMBL/GenBank/DDBJ databases">
        <title>Complete sequence of plasmid1 of ionizing-radiation resistance bacterium Hymenobacter swuensis DY53.</title>
        <authorList>
            <person name="Jung J.-H."/>
            <person name="Jeong S.-W."/>
            <person name="Joe M.-H."/>
            <person name="Cho y.-j."/>
            <person name="Kim M.-K."/>
            <person name="Lim S.-Y."/>
        </authorList>
    </citation>
    <scope>NUCLEOTIDE SEQUENCE [LARGE SCALE GENOMIC DNA]</scope>
    <source>
        <strain evidence="1 2">DY53</strain>
        <plasmid evidence="1 2">pHsw1</plasmid>
    </source>
</reference>
<geneLocation type="plasmid" evidence="1 2">
    <name>pHsw1</name>
</geneLocation>
<sequence length="53" mass="5880">MATRPTLIRQLQLVPAPPPRLRCYPSMPLVQPLHADAAGVLHLLLGDDARNRE</sequence>
<evidence type="ECO:0000313" key="2">
    <source>
        <dbReference type="Proteomes" id="UP000019423"/>
    </source>
</evidence>